<dbReference type="PANTHER" id="PTHR46603:SF1">
    <property type="entry name" value="ABSCISSION_NOCUT CHECKPOINT REGULATOR"/>
    <property type="match status" value="1"/>
</dbReference>
<dbReference type="EMBL" id="LADJ01066395">
    <property type="protein sequence ID" value="KPJ21689.1"/>
    <property type="molecule type" value="Genomic_DNA"/>
</dbReference>
<dbReference type="GO" id="GO:0030496">
    <property type="term" value="C:midbody"/>
    <property type="evidence" value="ECO:0007669"/>
    <property type="project" value="TreeGrafter"/>
</dbReference>
<proteinExistence type="predicted"/>
<evidence type="ECO:0000313" key="3">
    <source>
        <dbReference type="Proteomes" id="UP000053240"/>
    </source>
</evidence>
<evidence type="ECO:0000256" key="1">
    <source>
        <dbReference type="SAM" id="Coils"/>
    </source>
</evidence>
<keyword evidence="1" id="KW-0175">Coiled coil</keyword>
<gene>
    <name evidence="2" type="ORF">RR48_00240</name>
</gene>
<name>A0A0N1IK07_PAPMA</name>
<dbReference type="GO" id="GO:0032266">
    <property type="term" value="F:phosphatidylinositol-3-phosphate binding"/>
    <property type="evidence" value="ECO:0007669"/>
    <property type="project" value="TreeGrafter"/>
</dbReference>
<protein>
    <submittedName>
        <fullName evidence="2">Zinc finger FYVE domain-containing protein 19</fullName>
    </submittedName>
</protein>
<dbReference type="Proteomes" id="UP000053240">
    <property type="component" value="Unassembled WGS sequence"/>
</dbReference>
<dbReference type="AlphaFoldDB" id="A0A0N1IK07"/>
<dbReference type="InParanoid" id="A0A0N1IK07"/>
<keyword evidence="3" id="KW-1185">Reference proteome</keyword>
<sequence length="140" mass="16500">AVKTEQEELNDLLKELEEESKIETQYNNDFVTKLNDLEKRLNNLKKSQPSTDEEVQKFTSNPVDEQTVIREIIEKIQTDVNNKDTEELSPDLNNELPFCEICNEDAKVRCRGCNYLFCIRCFNEHKDEDCNEYEIYNAPK</sequence>
<dbReference type="GO" id="GO:0032154">
    <property type="term" value="C:cleavage furrow"/>
    <property type="evidence" value="ECO:0007669"/>
    <property type="project" value="TreeGrafter"/>
</dbReference>
<feature type="non-terminal residue" evidence="2">
    <location>
        <position position="1"/>
    </location>
</feature>
<comment type="caution">
    <text evidence="2">The sequence shown here is derived from an EMBL/GenBank/DDBJ whole genome shotgun (WGS) entry which is preliminary data.</text>
</comment>
<dbReference type="GO" id="GO:0044878">
    <property type="term" value="P:mitotic cytokinesis checkpoint signaling"/>
    <property type="evidence" value="ECO:0007669"/>
    <property type="project" value="TreeGrafter"/>
</dbReference>
<dbReference type="SUPFAM" id="SSF57845">
    <property type="entry name" value="B-box zinc-binding domain"/>
    <property type="match status" value="1"/>
</dbReference>
<evidence type="ECO:0000313" key="2">
    <source>
        <dbReference type="EMBL" id="KPJ21689.1"/>
    </source>
</evidence>
<dbReference type="PANTHER" id="PTHR46603">
    <property type="entry name" value="ABSCISSION/NOCUT CHECKPOINT REGULATOR"/>
    <property type="match status" value="1"/>
</dbReference>
<organism evidence="2 3">
    <name type="scientific">Papilio machaon</name>
    <name type="common">Old World swallowtail butterfly</name>
    <dbReference type="NCBI Taxonomy" id="76193"/>
    <lineage>
        <taxon>Eukaryota</taxon>
        <taxon>Metazoa</taxon>
        <taxon>Ecdysozoa</taxon>
        <taxon>Arthropoda</taxon>
        <taxon>Hexapoda</taxon>
        <taxon>Insecta</taxon>
        <taxon>Pterygota</taxon>
        <taxon>Neoptera</taxon>
        <taxon>Endopterygota</taxon>
        <taxon>Lepidoptera</taxon>
        <taxon>Glossata</taxon>
        <taxon>Ditrysia</taxon>
        <taxon>Papilionoidea</taxon>
        <taxon>Papilionidae</taxon>
        <taxon>Papilioninae</taxon>
        <taxon>Papilio</taxon>
    </lineage>
</organism>
<dbReference type="GO" id="GO:0009838">
    <property type="term" value="P:abscission"/>
    <property type="evidence" value="ECO:0007669"/>
    <property type="project" value="TreeGrafter"/>
</dbReference>
<reference evidence="2 3" key="1">
    <citation type="journal article" date="2015" name="Nat. Commun.">
        <title>Outbred genome sequencing and CRISPR/Cas9 gene editing in butterflies.</title>
        <authorList>
            <person name="Li X."/>
            <person name="Fan D."/>
            <person name="Zhang W."/>
            <person name="Liu G."/>
            <person name="Zhang L."/>
            <person name="Zhao L."/>
            <person name="Fang X."/>
            <person name="Chen L."/>
            <person name="Dong Y."/>
            <person name="Chen Y."/>
            <person name="Ding Y."/>
            <person name="Zhao R."/>
            <person name="Feng M."/>
            <person name="Zhu Y."/>
            <person name="Feng Y."/>
            <person name="Jiang X."/>
            <person name="Zhu D."/>
            <person name="Xiang H."/>
            <person name="Feng X."/>
            <person name="Li S."/>
            <person name="Wang J."/>
            <person name="Zhang G."/>
            <person name="Kronforst M.R."/>
            <person name="Wang W."/>
        </authorList>
    </citation>
    <scope>NUCLEOTIDE SEQUENCE [LARGE SCALE GENOMIC DNA]</scope>
    <source>
        <strain evidence="2">Ya'a_city_454_Pm</strain>
        <tissue evidence="2">Whole body</tissue>
    </source>
</reference>
<dbReference type="STRING" id="76193.A0A0N1IK07"/>
<feature type="coiled-coil region" evidence="1">
    <location>
        <begin position="2"/>
        <end position="54"/>
    </location>
</feature>
<dbReference type="GO" id="GO:0005813">
    <property type="term" value="C:centrosome"/>
    <property type="evidence" value="ECO:0007669"/>
    <property type="project" value="TreeGrafter"/>
</dbReference>
<accession>A0A0N1IK07</accession>
<dbReference type="Pfam" id="PF22586">
    <property type="entry name" value="ANCHR-like_BBOX"/>
    <property type="match status" value="1"/>
</dbReference>